<protein>
    <submittedName>
        <fullName evidence="2">Uncharacterized protein</fullName>
    </submittedName>
</protein>
<comment type="caution">
    <text evidence="2">The sequence shown here is derived from an EMBL/GenBank/DDBJ whole genome shotgun (WGS) entry which is preliminary data.</text>
</comment>
<dbReference type="Pfam" id="PF01684">
    <property type="entry name" value="ET"/>
    <property type="match status" value="32"/>
</dbReference>
<sequence length="3029" mass="315990">MRLGLCLALVATCLALDRNVGYLMSRNSQDAANGQLRCFVGIVTNYNSTSIGTEVFCNGLCGSISTSAGGYNFTTYNCFPTSFCSSAGLNESCTTVYSDRDLTGCCCGTDNCNVAGTNINTTIPIAPPEEPIACYSGVSINGITQSGSDWIACQGDCISVTINTTMNGNPMVGAIFACDPTSVCSALSIVNRCHDIEPGIVRGCCCTTDACINPTMNPPKEPRGPLSCYVGLYSKAANISVGQEVICDGQCASLSSTVAGGDIVVFECAPKEACQALTLYNDCQTVQADRDITGCCCDNVNNCNAANYSLGQPRPRYEGDFPVACFSGIRVNGKFITPAKWAACHGDCASVMINTTMAMGPMSAEIFTCDPASVCNQLGMVNNCTTVEAGVTGCCCSYDACLDPTRYPNKYPGNPLKCYVGFQSPYNGGITVGSEVYCNGMCGALNAMVNGMNITTYMCTPRSICRQLELYDIWKPLPTDREVRALCCDNFNNCNVRDPSVNTTMPVRRLPEFPITCYNGIQVNGNWVTNAGWQSCNGDCGSMNIITQINGTTHNLNVYMCDPTAVCKGLNMTNTCSSIEPGVSGCCCNTNGCIDPTKNPAKTPANKLQCYVGLYAAKANVNVGAEVYCNGKCASLRGMINGDDVTTFQCVPTSICRSLELDDACMRLPGDREIRACCCDNVNSCNVALQNRTDIITPSPSPIVEYPISCWTGIYLNGSPLTEVGFQTCNGQCASITLNTTLNGLAHTASMYMCDPTAVCKALNMTNKCSVVEPGLGGCCCNSDACIYPPRNRNPGNPLQCYVGLYAPNAGVNVGAEVVCDGQCSSLSGIVNGDKVTTFQCVPLNVCKSLELDNACSGLPGDREVTACCCDSSNSCNIANYADITAPTPPPFTEFPISCWNGVYVNGVAITNAGYQSCSGDCASVTLQTSIAGNQHNATLYVCDPTSVCQALSTLPTLSDMELRMCDTPYMSNTCATVEPGVSGCCCDTDACLTPQKSPANPLTCYVGLNAPMANINIGAEVNCNGMCSSLNAKVNGDNVTTFQCVPRSVCKSFSAYNSCNSLKGDREVTGCCCDTANACNLASRPDIIPPTPAPNTDFPISCWSGIYVNGNPLSTPGYQSCKGQCASLTLTTTLQGQTHNATMYTCDPTSVCKSLNMSNQCVTLESGVSGCCCNSDACLTPKKSPGNPLQCYVGLSAPNVGVNVGAEVFCDGMCSSLSGKVNGDSITTFQCVPTSVCNYQSCQGECASVSIQTVVGGNQHNATIYMCDPTSVCQSLNMSNTCATVEPGVSGCCCDTDACLTPQKSPANPLTCYVGLSAPMANINIGAEVNCNGMCSSLNAKVNGDNVTTFQCVPRSVCKSFSAYNSCNSLKGDREVTGCCCDTANACNLASRPDIIPPTPAPNTDFPISCWSGIYVNGNPLSNPGYQSCKGQCASLTLTTTLQGQTHNATMYTCDPTSVCKSLNMSNQCVTLESGVSGCCCNNDACLTPKKSPGNPLQCYVGLSAPNVGVNVGAEVFCDGMCSSLSGKVNGDSITTFQCVPTSVCKSLGVDNACAGLPGDREVNGCCCDYKNSCSLELANRTDIIPPTATPSTEFPISCWSGIYLNGNALTNAGYQSCQGECASVSIQTVVGGNQHNATIYMCDPTSVCQSLNMSNTCATVEPGLSGCCCNEDGCLSPKKSPSNPLTCFVGLRAPMAKVLVGAEVVCAGMCSTLNAMVNGDNVTTFQCVPTSVCKALAADNGCSTLRGDREVTGCCCDTSNGCNTLGYPDVVVPTLPPRPEFPISCWTGIYVNGKPLSKPGFQSCSGECASLTLVTSLQGQTHNATMYTCDPTSVCKSLGVVNNCTTIEAGVSACCCDSDACLTPRKTPGKPLLCYVGLNAPVAGINVGAEVACDGMCSSLNAMVNGDNVTTFQCVPNKVCKTFLNMDGCATLQGDRDVTGCCCNNRDSCNVYQLNRTDIIIPTPSPVVEYPISCWTGIYVNGAPLTDAGFQTCNGQCASITLNTTIGSNLHTATVYMCDPTAICKALKMTNKCATVEQGLSGCCCDTDACIYPPRNRNPGNQLQCYVGLYAPKAGVNVGAEVACDGQCSSLNGIVNGDNVTTFQCVPLSLCKSLELDNACGSLPTDREISACCCDGSNSCNVANYTNIIPPTVSPVAEYPISCWTGVYVNGNAITKAGFRTCFGECASITLQTTIGSTAHNATMYMCDPTAVCRALNMTNQCSTVEPGVSGCCCNTDACLTPQKNPDNKLTCYVGMYAKKANINTGAEVACNGKCSSIRAIVNGDDVTTFQCIPTSACKFLAVNNGCTSLPGDREASACCCDFANACNVLNRTDIAIPTPSPVPEFPISCWSGVYVNGNALTNVGFQTCNGECASFTLTTSINNVTHNAAIYTCDPTSVCSSMGMINNCVTVETGVQGCCCNTDGCLTPNKKPGNVLWCYVGLYAKNAGVNVGGEVVCDGQCSSLSGMVNGDNVTTFQCVPTSVCKSLAANNGCVKLPTDREVQGCCCDGSNSCNLYQLNRTDIIPPTPAPVSEFPISCWTGIYVNGNPITNAGFQSCYGECASVSLQTTVSQQQHNATIYMCDPTAICQGLNMSNSCATIEPGLSGCCCNDDACLTPKKSPATNPLMCYVGINAPKAGVNVGAEVPCNGMCSTLNAIVNGDNVTTFQCAPTSVCKALVAYNSCNTLKGDREVTGCCCDGSNACNLASRPDIVAPTPAPVSEYPISCWAGVYVNGNALSNPGFTTCFGECASVTLNTTMNNQTHTASVYMCDPTSICRALNMSNQCSTVEPGLGGCCCNTDACLNPVTNTFPGNDLICYVGIYYEKDNYTVGSEVKCNGKCASLQTTFAGKKFKSYHCAPTPICKALTVDNSCGPVYKDSDVTACCCDTGKNCNVQEPISTNNTAPAFTGTPIACQSGIFVDGAPVTSNNATYIACKGQCARLSYATNITGAQHTLDLYTCDPASVCSGLGLSNSCASIDGTSVSGCCCSYDACVTPSATPTPPSGGSASLSLSIAIIAAVYTLFRQ</sequence>
<proteinExistence type="predicted"/>
<evidence type="ECO:0000256" key="1">
    <source>
        <dbReference type="SAM" id="SignalP"/>
    </source>
</evidence>
<keyword evidence="1" id="KW-0732">Signal</keyword>
<gene>
    <name evidence="2" type="primary">Acey_s0105.g3692</name>
    <name evidence="2" type="ORF">Y032_0105g3692</name>
</gene>
<organism evidence="2 3">
    <name type="scientific">Ancylostoma ceylanicum</name>
    <dbReference type="NCBI Taxonomy" id="53326"/>
    <lineage>
        <taxon>Eukaryota</taxon>
        <taxon>Metazoa</taxon>
        <taxon>Ecdysozoa</taxon>
        <taxon>Nematoda</taxon>
        <taxon>Chromadorea</taxon>
        <taxon>Rhabditida</taxon>
        <taxon>Rhabditina</taxon>
        <taxon>Rhabditomorpha</taxon>
        <taxon>Strongyloidea</taxon>
        <taxon>Ancylostomatidae</taxon>
        <taxon>Ancylostomatinae</taxon>
        <taxon>Ancylostoma</taxon>
    </lineage>
</organism>
<feature type="chain" id="PRO_5012226768" evidence="1">
    <location>
        <begin position="16"/>
        <end position="3029"/>
    </location>
</feature>
<evidence type="ECO:0000313" key="3">
    <source>
        <dbReference type="Proteomes" id="UP000024635"/>
    </source>
</evidence>
<name>A0A016TG80_9BILA</name>
<evidence type="ECO:0000313" key="2">
    <source>
        <dbReference type="EMBL" id="EYC01692.1"/>
    </source>
</evidence>
<dbReference type="EMBL" id="JARK01001441">
    <property type="protein sequence ID" value="EYC01692.1"/>
    <property type="molecule type" value="Genomic_DNA"/>
</dbReference>
<feature type="signal peptide" evidence="1">
    <location>
        <begin position="1"/>
        <end position="15"/>
    </location>
</feature>
<dbReference type="OrthoDB" id="5803891at2759"/>
<keyword evidence="3" id="KW-1185">Reference proteome</keyword>
<reference evidence="3" key="1">
    <citation type="journal article" date="2015" name="Nat. Genet.">
        <title>The genome and transcriptome of the zoonotic hookworm Ancylostoma ceylanicum identify infection-specific gene families.</title>
        <authorList>
            <person name="Schwarz E.M."/>
            <person name="Hu Y."/>
            <person name="Antoshechkin I."/>
            <person name="Miller M.M."/>
            <person name="Sternberg P.W."/>
            <person name="Aroian R.V."/>
        </authorList>
    </citation>
    <scope>NUCLEOTIDE SEQUENCE</scope>
    <source>
        <strain evidence="3">HY135</strain>
    </source>
</reference>
<dbReference type="InterPro" id="IPR002603">
    <property type="entry name" value="ET_repeat"/>
</dbReference>
<accession>A0A016TG80</accession>
<dbReference type="Proteomes" id="UP000024635">
    <property type="component" value="Unassembled WGS sequence"/>
</dbReference>